<gene>
    <name evidence="2" type="ORF">DFE_0564</name>
</gene>
<dbReference type="SUPFAM" id="SSF82057">
    <property type="entry name" value="Prokaryotic SH3-related domain"/>
    <property type="match status" value="1"/>
</dbReference>
<organism evidence="2 3">
    <name type="scientific">Desulfovibrio ferrophilus</name>
    <dbReference type="NCBI Taxonomy" id="241368"/>
    <lineage>
        <taxon>Bacteria</taxon>
        <taxon>Pseudomonadati</taxon>
        <taxon>Thermodesulfobacteriota</taxon>
        <taxon>Desulfovibrionia</taxon>
        <taxon>Desulfovibrionales</taxon>
        <taxon>Desulfovibrionaceae</taxon>
        <taxon>Desulfovibrio</taxon>
    </lineage>
</organism>
<evidence type="ECO:0000259" key="1">
    <source>
        <dbReference type="Pfam" id="PF03831"/>
    </source>
</evidence>
<dbReference type="KEGG" id="dfl:DFE_0564"/>
<accession>A0A2Z6AVP9</accession>
<reference evidence="2 3" key="1">
    <citation type="journal article" date="2018" name="Sci. Adv.">
        <title>Multi-heme cytochromes provide a pathway for survival in energy-limited environments.</title>
        <authorList>
            <person name="Deng X."/>
            <person name="Dohmae N."/>
            <person name="Nealson K.H."/>
            <person name="Hashimoto K."/>
            <person name="Okamoto A."/>
        </authorList>
    </citation>
    <scope>NUCLEOTIDE SEQUENCE [LARGE SCALE GENOMIC DNA]</scope>
    <source>
        <strain evidence="2 3">IS5</strain>
    </source>
</reference>
<dbReference type="Gene3D" id="2.30.30.40">
    <property type="entry name" value="SH3 Domains"/>
    <property type="match status" value="1"/>
</dbReference>
<dbReference type="RefSeq" id="WP_126376422.1">
    <property type="nucleotide sequence ID" value="NZ_AP017378.1"/>
</dbReference>
<dbReference type="InterPro" id="IPR013988">
    <property type="entry name" value="YjdM_C"/>
</dbReference>
<feature type="domain" description="Protein YjdM C-terminal" evidence="1">
    <location>
        <begin position="3"/>
        <end position="69"/>
    </location>
</feature>
<dbReference type="AlphaFoldDB" id="A0A2Z6AVP9"/>
<keyword evidence="3" id="KW-1185">Reference proteome</keyword>
<evidence type="ECO:0000313" key="2">
    <source>
        <dbReference type="EMBL" id="BBD07290.1"/>
    </source>
</evidence>
<name>A0A2Z6AVP9_9BACT</name>
<dbReference type="InterPro" id="IPR004624">
    <property type="entry name" value="YjdM"/>
</dbReference>
<protein>
    <submittedName>
        <fullName evidence="2">Alkylphosphonate utilization operon protein PhnA</fullName>
    </submittedName>
</protein>
<evidence type="ECO:0000313" key="3">
    <source>
        <dbReference type="Proteomes" id="UP000269883"/>
    </source>
</evidence>
<dbReference type="Proteomes" id="UP000269883">
    <property type="component" value="Chromosome"/>
</dbReference>
<dbReference type="OrthoDB" id="9810131at2"/>
<dbReference type="NCBIfam" id="TIGR00686">
    <property type="entry name" value="phnA"/>
    <property type="match status" value="1"/>
</dbReference>
<proteinExistence type="predicted"/>
<dbReference type="EMBL" id="AP017378">
    <property type="protein sequence ID" value="BBD07290.1"/>
    <property type="molecule type" value="Genomic_DNA"/>
</dbReference>
<sequence>MDVKDSNGNVLSDGDSVTLVKDLKVKGTSTTLKRGTMVKNIRLTSKDGEVDCKIGKTQIVLKTCFLKKA</sequence>
<dbReference type="Pfam" id="PF03831">
    <property type="entry name" value="YjdM"/>
    <property type="match status" value="1"/>
</dbReference>